<reference evidence="6" key="2">
    <citation type="submission" date="2020-01" db="EMBL/GenBank/DDBJ databases">
        <authorList>
            <person name="Campanaro S."/>
        </authorList>
    </citation>
    <scope>NUCLEOTIDE SEQUENCE</scope>
    <source>
        <strain evidence="6">AS06rmzACSIP_7</strain>
    </source>
</reference>
<proteinExistence type="inferred from homology"/>
<feature type="domain" description="HipA N-terminal subdomain 1" evidence="5">
    <location>
        <begin position="9"/>
        <end position="121"/>
    </location>
</feature>
<dbReference type="InterPro" id="IPR052028">
    <property type="entry name" value="HipA_Ser/Thr_kinase"/>
</dbReference>
<reference evidence="6" key="1">
    <citation type="journal article" date="2020" name="Biotechnol. Biofuels">
        <title>New insights from the biogas microbiome by comprehensive genome-resolved metagenomics of nearly 1600 species originating from multiple anaerobic digesters.</title>
        <authorList>
            <person name="Campanaro S."/>
            <person name="Treu L."/>
            <person name="Rodriguez-R L.M."/>
            <person name="Kovalovszki A."/>
            <person name="Ziels R.M."/>
            <person name="Maus I."/>
            <person name="Zhu X."/>
            <person name="Kougias P.G."/>
            <person name="Basile A."/>
            <person name="Luo G."/>
            <person name="Schluter A."/>
            <person name="Konstantinidis K.T."/>
            <person name="Angelidaki I."/>
        </authorList>
    </citation>
    <scope>NUCLEOTIDE SEQUENCE</scope>
    <source>
        <strain evidence="6">AS06rmzACSIP_7</strain>
    </source>
</reference>
<dbReference type="STRING" id="909663.GCA_000512235_01454"/>
<dbReference type="Gene3D" id="1.10.1070.20">
    <property type="match status" value="1"/>
</dbReference>
<dbReference type="PANTHER" id="PTHR37419">
    <property type="entry name" value="SERINE/THREONINE-PROTEIN KINASE TOXIN HIPA"/>
    <property type="match status" value="1"/>
</dbReference>
<dbReference type="Proteomes" id="UP000777265">
    <property type="component" value="Unassembled WGS sequence"/>
</dbReference>
<dbReference type="AlphaFoldDB" id="A0A351U402"/>
<evidence type="ECO:0000256" key="1">
    <source>
        <dbReference type="ARBA" id="ARBA00010164"/>
    </source>
</evidence>
<feature type="domain" description="HipA-like C-terminal" evidence="4">
    <location>
        <begin position="170"/>
        <end position="402"/>
    </location>
</feature>
<evidence type="ECO:0000256" key="2">
    <source>
        <dbReference type="ARBA" id="ARBA00022679"/>
    </source>
</evidence>
<dbReference type="InterPro" id="IPR012893">
    <property type="entry name" value="HipA-like_C"/>
</dbReference>
<comment type="caution">
    <text evidence="6">The sequence shown here is derived from an EMBL/GenBank/DDBJ whole genome shotgun (WGS) entry which is preliminary data.</text>
</comment>
<keyword evidence="3" id="KW-0418">Kinase</keyword>
<dbReference type="Pfam" id="PF13657">
    <property type="entry name" value="Couple_hipA"/>
    <property type="match status" value="1"/>
</dbReference>
<dbReference type="EMBL" id="JAAYEE010000012">
    <property type="protein sequence ID" value="NLW33969.1"/>
    <property type="molecule type" value="Genomic_DNA"/>
</dbReference>
<evidence type="ECO:0000313" key="6">
    <source>
        <dbReference type="EMBL" id="NLW33969.1"/>
    </source>
</evidence>
<accession>A0A351U402</accession>
<evidence type="ECO:0000256" key="3">
    <source>
        <dbReference type="ARBA" id="ARBA00022777"/>
    </source>
</evidence>
<evidence type="ECO:0000259" key="5">
    <source>
        <dbReference type="Pfam" id="PF13657"/>
    </source>
</evidence>
<name>A0A351U402_9BACT</name>
<dbReference type="PANTHER" id="PTHR37419:SF8">
    <property type="entry name" value="TOXIN YJJJ"/>
    <property type="match status" value="1"/>
</dbReference>
<protein>
    <submittedName>
        <fullName evidence="6">Type II toxin-antitoxin system HipA family toxin</fullName>
    </submittedName>
</protein>
<dbReference type="GO" id="GO:0004674">
    <property type="term" value="F:protein serine/threonine kinase activity"/>
    <property type="evidence" value="ECO:0007669"/>
    <property type="project" value="TreeGrafter"/>
</dbReference>
<dbReference type="GO" id="GO:0005829">
    <property type="term" value="C:cytosol"/>
    <property type="evidence" value="ECO:0007669"/>
    <property type="project" value="TreeGrafter"/>
</dbReference>
<gene>
    <name evidence="6" type="ORF">GXY80_00605</name>
</gene>
<sequence>MFSPVKAIEVSIWGKRVGVVARDPSLGYYVFEYDPVFVGRGIELAPLTMPLVKAHAPFVFTDLPEMSFKRLPGMIADALPDDFGNALIDAWMASKGVDRLNVSTLDRLAYMGKRSMGALEFRPVRGPKSDSGTALVLSRLVESARRAVHGDIGSANLAKAARAQIIQVGTSAGGARAKAAIAWNQKTNEVRSGQFDVEPGFEHWILKFDGMGPDRELGGSQDYGRIEYAYYLMAQAAGISMSPCCLMEENGRAHFMTRRFDRDGNIKHHIQTLCAMLHLDYRQKASHDYSQFFMAIKRLRLGATALEEAFRRMVFNVMAANCDDHTKNFSFILRQGGEWDLAPAYDVTHAYNPQGEWTYQHLMAINGKFGDIKTEDFLAIADRFEIANPQNILGQVQGAIEAWPEFAGEAAIRESSIKYIRQHHQLVFPATRTISIGMHEFPQLS</sequence>
<evidence type="ECO:0000313" key="7">
    <source>
        <dbReference type="Proteomes" id="UP000777265"/>
    </source>
</evidence>
<keyword evidence="2" id="KW-0808">Transferase</keyword>
<evidence type="ECO:0000259" key="4">
    <source>
        <dbReference type="Pfam" id="PF07804"/>
    </source>
</evidence>
<dbReference type="InterPro" id="IPR017508">
    <property type="entry name" value="HipA_N1"/>
</dbReference>
<organism evidence="6 7">
    <name type="scientific">Syntrophorhabdus aromaticivorans</name>
    <dbReference type="NCBI Taxonomy" id="328301"/>
    <lineage>
        <taxon>Bacteria</taxon>
        <taxon>Pseudomonadati</taxon>
        <taxon>Thermodesulfobacteriota</taxon>
        <taxon>Syntrophorhabdia</taxon>
        <taxon>Syntrophorhabdales</taxon>
        <taxon>Syntrophorhabdaceae</taxon>
        <taxon>Syntrophorhabdus</taxon>
    </lineage>
</organism>
<comment type="similarity">
    <text evidence="1">Belongs to the HipA Ser/Thr kinase family.</text>
</comment>
<dbReference type="Pfam" id="PF07804">
    <property type="entry name" value="HipA_C"/>
    <property type="match status" value="1"/>
</dbReference>